<evidence type="ECO:0000256" key="5">
    <source>
        <dbReference type="PROSITE-ProRule" id="PRU00277"/>
    </source>
</evidence>
<keyword evidence="4 5" id="KW-0413">Isomerase</keyword>
<dbReference type="AlphaFoldDB" id="K6XBE8"/>
<comment type="catalytic activity">
    <reaction evidence="1 5 6">
        <text>[protein]-peptidylproline (omega=180) = [protein]-peptidylproline (omega=0)</text>
        <dbReference type="Rhea" id="RHEA:16237"/>
        <dbReference type="Rhea" id="RHEA-COMP:10747"/>
        <dbReference type="Rhea" id="RHEA-COMP:10748"/>
        <dbReference type="ChEBI" id="CHEBI:83833"/>
        <dbReference type="ChEBI" id="CHEBI:83834"/>
        <dbReference type="EC" id="5.2.1.8"/>
    </reaction>
</comment>
<keyword evidence="7" id="KW-0732">Signal</keyword>
<dbReference type="STRING" id="493475.GARC_0963"/>
<evidence type="ECO:0000256" key="7">
    <source>
        <dbReference type="SAM" id="SignalP"/>
    </source>
</evidence>
<dbReference type="Gene3D" id="3.10.50.40">
    <property type="match status" value="1"/>
</dbReference>
<feature type="domain" description="PPIase FKBP-type" evidence="8">
    <location>
        <begin position="157"/>
        <end position="242"/>
    </location>
</feature>
<dbReference type="PANTHER" id="PTHR43811:SF19">
    <property type="entry name" value="39 KDA FK506-BINDING NUCLEAR PROTEIN"/>
    <property type="match status" value="1"/>
</dbReference>
<name>K6XBE8_9ALTE</name>
<dbReference type="PANTHER" id="PTHR43811">
    <property type="entry name" value="FKBP-TYPE PEPTIDYL-PROLYL CIS-TRANS ISOMERASE FKPA"/>
    <property type="match status" value="1"/>
</dbReference>
<evidence type="ECO:0000256" key="6">
    <source>
        <dbReference type="RuleBase" id="RU003915"/>
    </source>
</evidence>
<accession>K6XBE8</accession>
<dbReference type="eggNOG" id="COG0545">
    <property type="taxonomic scope" value="Bacteria"/>
</dbReference>
<dbReference type="EC" id="5.2.1.8" evidence="6"/>
<organism evidence="9 10">
    <name type="scientific">Paraglaciecola arctica BSs20135</name>
    <dbReference type="NCBI Taxonomy" id="493475"/>
    <lineage>
        <taxon>Bacteria</taxon>
        <taxon>Pseudomonadati</taxon>
        <taxon>Pseudomonadota</taxon>
        <taxon>Gammaproteobacteria</taxon>
        <taxon>Alteromonadales</taxon>
        <taxon>Alteromonadaceae</taxon>
        <taxon>Paraglaciecola</taxon>
    </lineage>
</organism>
<dbReference type="Gene3D" id="1.10.287.460">
    <property type="entry name" value="Peptidyl-prolyl cis-trans isomerase, FKBP-type, N-terminal domain"/>
    <property type="match status" value="1"/>
</dbReference>
<dbReference type="SUPFAM" id="SSF54534">
    <property type="entry name" value="FKBP-like"/>
    <property type="match status" value="1"/>
</dbReference>
<evidence type="ECO:0000313" key="9">
    <source>
        <dbReference type="EMBL" id="GAC17944.1"/>
    </source>
</evidence>
<proteinExistence type="inferred from homology"/>
<evidence type="ECO:0000313" key="10">
    <source>
        <dbReference type="Proteomes" id="UP000006327"/>
    </source>
</evidence>
<dbReference type="Pfam" id="PF01346">
    <property type="entry name" value="FKBP_N"/>
    <property type="match status" value="1"/>
</dbReference>
<evidence type="ECO:0000256" key="1">
    <source>
        <dbReference type="ARBA" id="ARBA00000971"/>
    </source>
</evidence>
<keyword evidence="10" id="KW-1185">Reference proteome</keyword>
<dbReference type="RefSeq" id="WP_007617249.1">
    <property type="nucleotide sequence ID" value="NZ_BAEO01000012.1"/>
</dbReference>
<dbReference type="InterPro" id="IPR000774">
    <property type="entry name" value="PPIase_FKBP_N"/>
</dbReference>
<keyword evidence="3 5" id="KW-0697">Rotamase</keyword>
<dbReference type="InterPro" id="IPR046357">
    <property type="entry name" value="PPIase_dom_sf"/>
</dbReference>
<dbReference type="InterPro" id="IPR036944">
    <property type="entry name" value="PPIase_FKBP_N_sf"/>
</dbReference>
<evidence type="ECO:0000256" key="2">
    <source>
        <dbReference type="ARBA" id="ARBA00006577"/>
    </source>
</evidence>
<evidence type="ECO:0000256" key="4">
    <source>
        <dbReference type="ARBA" id="ARBA00023235"/>
    </source>
</evidence>
<dbReference type="Proteomes" id="UP000006327">
    <property type="component" value="Unassembled WGS sequence"/>
</dbReference>
<dbReference type="Pfam" id="PF00254">
    <property type="entry name" value="FKBP_C"/>
    <property type="match status" value="1"/>
</dbReference>
<dbReference type="OrthoDB" id="9814548at2"/>
<feature type="chain" id="PRO_5003896532" description="Peptidyl-prolyl cis-trans isomerase" evidence="7">
    <location>
        <begin position="19"/>
        <end position="250"/>
    </location>
</feature>
<comment type="similarity">
    <text evidence="2 6">Belongs to the FKBP-type PPIase family.</text>
</comment>
<dbReference type="InterPro" id="IPR001179">
    <property type="entry name" value="PPIase_FKBP_dom"/>
</dbReference>
<evidence type="ECO:0000259" key="8">
    <source>
        <dbReference type="PROSITE" id="PS50059"/>
    </source>
</evidence>
<dbReference type="EMBL" id="BAEO01000012">
    <property type="protein sequence ID" value="GAC17944.1"/>
    <property type="molecule type" value="Genomic_DNA"/>
</dbReference>
<protein>
    <recommendedName>
        <fullName evidence="6">Peptidyl-prolyl cis-trans isomerase</fullName>
        <ecNumber evidence="6">5.2.1.8</ecNumber>
    </recommendedName>
</protein>
<reference evidence="9 10" key="1">
    <citation type="journal article" date="2017" name="Antonie Van Leeuwenhoek">
        <title>Rhizobium rhizosphaerae sp. nov., a novel species isolated from rice rhizosphere.</title>
        <authorList>
            <person name="Zhao J.J."/>
            <person name="Zhang J."/>
            <person name="Zhang R.J."/>
            <person name="Zhang C.W."/>
            <person name="Yin H.Q."/>
            <person name="Zhang X.X."/>
        </authorList>
    </citation>
    <scope>NUCLEOTIDE SEQUENCE [LARGE SCALE GENOMIC DNA]</scope>
    <source>
        <strain evidence="9 10">BSs20135</strain>
    </source>
</reference>
<dbReference type="GO" id="GO:0003755">
    <property type="term" value="F:peptidyl-prolyl cis-trans isomerase activity"/>
    <property type="evidence" value="ECO:0007669"/>
    <property type="project" value="UniProtKB-UniRule"/>
</dbReference>
<comment type="caution">
    <text evidence="9">The sequence shown here is derived from an EMBL/GenBank/DDBJ whole genome shotgun (WGS) entry which is preliminary data.</text>
</comment>
<dbReference type="FunFam" id="3.10.50.40:FF:000006">
    <property type="entry name" value="Peptidyl-prolyl cis-trans isomerase"/>
    <property type="match status" value="1"/>
</dbReference>
<evidence type="ECO:0000256" key="3">
    <source>
        <dbReference type="ARBA" id="ARBA00023110"/>
    </source>
</evidence>
<feature type="signal peptide" evidence="7">
    <location>
        <begin position="1"/>
        <end position="18"/>
    </location>
</feature>
<dbReference type="GO" id="GO:0006457">
    <property type="term" value="P:protein folding"/>
    <property type="evidence" value="ECO:0007669"/>
    <property type="project" value="InterPro"/>
</dbReference>
<gene>
    <name evidence="9" type="primary">fkpA</name>
    <name evidence="9" type="ORF">GARC_0963</name>
</gene>
<dbReference type="PROSITE" id="PS50059">
    <property type="entry name" value="FKBP_PPIASE"/>
    <property type="match status" value="1"/>
</dbReference>
<sequence length="250" mass="27141">MKKAAIAILIVSVLSLNACQPPPVDPMKVEILVLDTEQQKQSYALGASIGQIIENKMASQKVAGIEYDQNILVKGFIAALQGQSQLENKEIQAITRTVESLVRDKKIGLKTQVGDANKTKGIEFLTNNAKRAGIVVTDTGLQYEILKNGEGGKPKVSDTVTVNYLGTLLDGTEFDSSYSRNKPATFPLNRVIKGWTEGVQLMNVGAKYKFYVPSDLAYGSRSTGKISSNSTLIFEVELLEIVETGNPATR</sequence>